<dbReference type="EMBL" id="JAVXUO010002584">
    <property type="protein sequence ID" value="KAK2971401.1"/>
    <property type="molecule type" value="Genomic_DNA"/>
</dbReference>
<dbReference type="PANTHER" id="PTHR32411">
    <property type="entry name" value="CYSTEINE-RICH REPEAT SECRETORY PROTEIN 38-RELATED"/>
    <property type="match status" value="1"/>
</dbReference>
<feature type="region of interest" description="Disordered" evidence="6">
    <location>
        <begin position="336"/>
        <end position="420"/>
    </location>
</feature>
<dbReference type="PANTHER" id="PTHR32411:SF55">
    <property type="entry name" value="CYSTEINE-RICH REPEAT SECRETORY PROTEIN 55"/>
    <property type="match status" value="1"/>
</dbReference>
<accession>A0AA88U7D0</accession>
<dbReference type="InterPro" id="IPR002902">
    <property type="entry name" value="GNK2"/>
</dbReference>
<evidence type="ECO:0000256" key="4">
    <source>
        <dbReference type="ARBA" id="ARBA00022737"/>
    </source>
</evidence>
<dbReference type="Proteomes" id="UP001187471">
    <property type="component" value="Unassembled WGS sequence"/>
</dbReference>
<keyword evidence="10" id="KW-1185">Reference proteome</keyword>
<reference evidence="9" key="1">
    <citation type="submission" date="2022-12" db="EMBL/GenBank/DDBJ databases">
        <title>Draft genome assemblies for two species of Escallonia (Escalloniales).</title>
        <authorList>
            <person name="Chanderbali A."/>
            <person name="Dervinis C."/>
            <person name="Anghel I."/>
            <person name="Soltis D."/>
            <person name="Soltis P."/>
            <person name="Zapata F."/>
        </authorList>
    </citation>
    <scope>NUCLEOTIDE SEQUENCE</scope>
    <source>
        <strain evidence="9">UCBG92.1500</strain>
        <tissue evidence="9">Leaf</tissue>
    </source>
</reference>
<feature type="domain" description="Gnk2-homologous" evidence="8">
    <location>
        <begin position="20"/>
        <end position="122"/>
    </location>
</feature>
<evidence type="ECO:0000256" key="6">
    <source>
        <dbReference type="SAM" id="MobiDB-lite"/>
    </source>
</evidence>
<evidence type="ECO:0000259" key="8">
    <source>
        <dbReference type="PROSITE" id="PS51473"/>
    </source>
</evidence>
<protein>
    <recommendedName>
        <fullName evidence="8">Gnk2-homologous domain-containing protein</fullName>
    </recommendedName>
</protein>
<keyword evidence="2" id="KW-0964">Secreted</keyword>
<feature type="compositionally biased region" description="Low complexity" evidence="6">
    <location>
        <begin position="405"/>
        <end position="420"/>
    </location>
</feature>
<comment type="subcellular location">
    <subcellularLocation>
        <location evidence="1">Secreted</location>
    </subcellularLocation>
</comment>
<sequence>MACIYHLLALLLLSICSAESADPSSQFCGANTKTTRQISSNIDVVLAKLVQGTAQNGFSATSYGNAKDQVYGLAQCRGDVSSNDCLSCIQDASKEIRKRCPDQADARIWYEYCFLRYNTKNFIGEVDTSHGVIYYNVANVTDPDAFNEELGALMDRIKSQAVAPINKGLGKGESKLSPFETLYALVQCTRDLSQLSCAQCLAIAIGNFPTFCNSKKGCRVLYSSCYVRGESFSTVRPIVVAVISVDESVLRRHGPARVGVGDGPFRAIPSTNGVPAQFHSVASTSSFNSSTNQNFEPPQSTAQKVEAVNNFGFGETFSSSNTNPPYQHQDQSTDLLADILPPSGPSPPMPSQAGFPAQSGHPASQTGFPSQVGQPSSQATYPAQAGHPASAGFPAQMGQPPSLTGFPAQGGQPAAQAGFPSQIGLPVSQMGFPSQVGPIAPMDRFLVLMG</sequence>
<keyword evidence="4" id="KW-0677">Repeat</keyword>
<evidence type="ECO:0000313" key="10">
    <source>
        <dbReference type="Proteomes" id="UP001187471"/>
    </source>
</evidence>
<feature type="signal peptide" evidence="7">
    <location>
        <begin position="1"/>
        <end position="18"/>
    </location>
</feature>
<dbReference type="InterPro" id="IPR050581">
    <property type="entry name" value="CRR_secretory_protein"/>
</dbReference>
<organism evidence="9 10">
    <name type="scientific">Escallonia rubra</name>
    <dbReference type="NCBI Taxonomy" id="112253"/>
    <lineage>
        <taxon>Eukaryota</taxon>
        <taxon>Viridiplantae</taxon>
        <taxon>Streptophyta</taxon>
        <taxon>Embryophyta</taxon>
        <taxon>Tracheophyta</taxon>
        <taxon>Spermatophyta</taxon>
        <taxon>Magnoliopsida</taxon>
        <taxon>eudicotyledons</taxon>
        <taxon>Gunneridae</taxon>
        <taxon>Pentapetalae</taxon>
        <taxon>asterids</taxon>
        <taxon>campanulids</taxon>
        <taxon>Escalloniales</taxon>
        <taxon>Escalloniaceae</taxon>
        <taxon>Escallonia</taxon>
    </lineage>
</organism>
<evidence type="ECO:0000256" key="5">
    <source>
        <dbReference type="ARBA" id="ARBA00038515"/>
    </source>
</evidence>
<dbReference type="Gene3D" id="3.30.430.20">
    <property type="entry name" value="Gnk2 domain, C-X8-C-X2-C motif"/>
    <property type="match status" value="2"/>
</dbReference>
<feature type="chain" id="PRO_5041702450" description="Gnk2-homologous domain-containing protein" evidence="7">
    <location>
        <begin position="19"/>
        <end position="450"/>
    </location>
</feature>
<dbReference type="Pfam" id="PF01657">
    <property type="entry name" value="Stress-antifung"/>
    <property type="match status" value="2"/>
</dbReference>
<gene>
    <name evidence="9" type="ORF">RJ640_025351</name>
</gene>
<proteinExistence type="inferred from homology"/>
<dbReference type="GO" id="GO:0005576">
    <property type="term" value="C:extracellular region"/>
    <property type="evidence" value="ECO:0007669"/>
    <property type="project" value="UniProtKB-SubCell"/>
</dbReference>
<feature type="domain" description="Gnk2-homologous" evidence="8">
    <location>
        <begin position="128"/>
        <end position="234"/>
    </location>
</feature>
<dbReference type="AlphaFoldDB" id="A0AA88U7D0"/>
<name>A0AA88U7D0_9ASTE</name>
<comment type="similarity">
    <text evidence="5">Belongs to the cysteine-rich repeat secretory protein family.</text>
</comment>
<dbReference type="InterPro" id="IPR038408">
    <property type="entry name" value="GNK2_sf"/>
</dbReference>
<comment type="caution">
    <text evidence="9">The sequence shown here is derived from an EMBL/GenBank/DDBJ whole genome shotgun (WGS) entry which is preliminary data.</text>
</comment>
<dbReference type="PROSITE" id="PS51473">
    <property type="entry name" value="GNK2"/>
    <property type="match status" value="2"/>
</dbReference>
<evidence type="ECO:0000256" key="1">
    <source>
        <dbReference type="ARBA" id="ARBA00004613"/>
    </source>
</evidence>
<evidence type="ECO:0000256" key="7">
    <source>
        <dbReference type="SAM" id="SignalP"/>
    </source>
</evidence>
<dbReference type="CDD" id="cd23509">
    <property type="entry name" value="Gnk2-like"/>
    <property type="match status" value="2"/>
</dbReference>
<keyword evidence="3 7" id="KW-0732">Signal</keyword>
<evidence type="ECO:0000256" key="3">
    <source>
        <dbReference type="ARBA" id="ARBA00022729"/>
    </source>
</evidence>
<evidence type="ECO:0000313" key="9">
    <source>
        <dbReference type="EMBL" id="KAK2971401.1"/>
    </source>
</evidence>
<evidence type="ECO:0000256" key="2">
    <source>
        <dbReference type="ARBA" id="ARBA00022525"/>
    </source>
</evidence>
<feature type="compositionally biased region" description="Polar residues" evidence="6">
    <location>
        <begin position="361"/>
        <end position="381"/>
    </location>
</feature>